<keyword evidence="2" id="KW-1185">Reference proteome</keyword>
<sequence>MVANKNTVEVHFTVTMFFKIDPFKILNQYLFDDVHNTNPLIL</sequence>
<evidence type="ECO:0000313" key="2">
    <source>
        <dbReference type="Proteomes" id="UP000008075"/>
    </source>
</evidence>
<evidence type="ECO:0000313" key="1">
    <source>
        <dbReference type="EMBL" id="CBJ89718.1"/>
    </source>
</evidence>
<dbReference type="HOGENOM" id="CLU_3260003_0_0_6"/>
<dbReference type="KEGG" id="xne:XNC1_1656"/>
<protein>
    <submittedName>
        <fullName evidence="1">Uncharacterized protein</fullName>
    </submittedName>
</protein>
<accession>D3VC65</accession>
<gene>
    <name evidence="1" type="ordered locus">XNC1_1656</name>
</gene>
<organism evidence="1 2">
    <name type="scientific">Xenorhabdus nematophila (strain ATCC 19061 / DSM 3370 / CCUG 14189 / LMG 1036 / NCIMB 9965 / AN6)</name>
    <dbReference type="NCBI Taxonomy" id="406817"/>
    <lineage>
        <taxon>Bacteria</taxon>
        <taxon>Pseudomonadati</taxon>
        <taxon>Pseudomonadota</taxon>
        <taxon>Gammaproteobacteria</taxon>
        <taxon>Enterobacterales</taxon>
        <taxon>Morganellaceae</taxon>
        <taxon>Xenorhabdus</taxon>
    </lineage>
</organism>
<dbReference type="AlphaFoldDB" id="D3VC65"/>
<name>D3VC65_XENNA</name>
<proteinExistence type="predicted"/>
<reference evidence="1 2" key="1">
    <citation type="journal article" date="2011" name="PLoS ONE">
        <title>The entomopathogenic bacterial endosymbionts xenorhabdus and photorhabdus: convergent lifestyles from divergent genomes.</title>
        <authorList>
            <person name="Chaston J.M."/>
            <person name="Suen G."/>
            <person name="Tucker S.L."/>
            <person name="Andersen A.W."/>
            <person name="Bhasin A."/>
            <person name="Bode E."/>
            <person name="Bode H.B."/>
            <person name="Brachmann A.O."/>
            <person name="Cowles C.E."/>
            <person name="Cowles K.N."/>
            <person name="Darby C."/>
            <person name="de Leon L."/>
            <person name="Drace K."/>
            <person name="Du Z."/>
            <person name="Givaudan A."/>
            <person name="Herbert Tran E.E."/>
            <person name="Jewell K.A."/>
            <person name="Knack J.J."/>
            <person name="Krasomil-Osterfeld K.C."/>
            <person name="Kukor R."/>
            <person name="Lanois A."/>
            <person name="Latreille P."/>
            <person name="Leimgruber N.K."/>
            <person name="Lipke C.M."/>
            <person name="Liu R."/>
            <person name="Lu X."/>
            <person name="Martens E.C."/>
            <person name="Marri P.R."/>
            <person name="Medigue C."/>
            <person name="Menard M.L."/>
            <person name="Miller N.M."/>
            <person name="Morales-Soto N."/>
            <person name="Norton S."/>
            <person name="Ogier J.C."/>
            <person name="Orchard S.S."/>
            <person name="Park D."/>
            <person name="Park Y."/>
            <person name="Qurollo B.A."/>
            <person name="Sugar D.R."/>
            <person name="Richards G.R."/>
            <person name="Rouy Z."/>
            <person name="Slominski B."/>
            <person name="Slominski K."/>
            <person name="Snyder H."/>
            <person name="Tjaden B.C."/>
            <person name="van der Hoeven R."/>
            <person name="Welch R.D."/>
            <person name="Wheeler C."/>
            <person name="Xiang B."/>
            <person name="Barbazuk B."/>
            <person name="Gaudriault S."/>
            <person name="Goodner B."/>
            <person name="Slater S.C."/>
            <person name="Forst S."/>
            <person name="Goldman B.S."/>
            <person name="Goodrich-Blair H."/>
        </authorList>
    </citation>
    <scope>NUCLEOTIDE SEQUENCE [LARGE SCALE GENOMIC DNA]</scope>
    <source>
        <strain evidence="2">ATCC 19061 / DSM 3370 / CCUG 14189 / LMG 1036 / NCIMB 9965 / AN6</strain>
    </source>
</reference>
<dbReference type="EMBL" id="FN667742">
    <property type="protein sequence ID" value="CBJ89718.1"/>
    <property type="molecule type" value="Genomic_DNA"/>
</dbReference>
<dbReference type="Proteomes" id="UP000008075">
    <property type="component" value="Chromosome"/>
</dbReference>